<evidence type="ECO:0000313" key="3">
    <source>
        <dbReference type="EMBL" id="QQK77593.1"/>
    </source>
</evidence>
<dbReference type="InterPro" id="IPR006829">
    <property type="entry name" value="LXG_dom"/>
</dbReference>
<dbReference type="KEGG" id="scia:HUG15_19735"/>
<reference evidence="3 4" key="1">
    <citation type="submission" date="2020-06" db="EMBL/GenBank/DDBJ databases">
        <title>Genomic analysis of Salicibibacter sp. NKC5-3.</title>
        <authorList>
            <person name="Oh Y.J."/>
        </authorList>
    </citation>
    <scope>NUCLEOTIDE SEQUENCE [LARGE SCALE GENOMIC DNA]</scope>
    <source>
        <strain evidence="3 4">NKC5-3</strain>
    </source>
</reference>
<dbReference type="Pfam" id="PF04740">
    <property type="entry name" value="LXG"/>
    <property type="match status" value="1"/>
</dbReference>
<evidence type="ECO:0000259" key="2">
    <source>
        <dbReference type="PROSITE" id="PS51756"/>
    </source>
</evidence>
<sequence>MILDTEELIETMSTIVQEIDGHKNVIETIKSNVEAICNLESLQGEGGSAIKDHFTTLHLPVLTMTHHFIETYKGHLEQVRNNLFLFDSDNALVRFSYLEDVKADLHQVIQFTQESADTINASYNRVSDLVGTGQLDISSLIEGATGAKDNIDDTEEALLESDEANHVILNEAKQLLIHFGNLVNKVEGWIGDDVELSPETLKDISAYFQDSQTVNNLMDDEVVGLILERLVEGDNLTDAEQELVYHYIQNEIVDQEKLEEIVELIDGDEDDLMYQLNQDTLASEATLDDEIAMIEAYLHGRNLKPKEHVGEPEDDAKLSAYLAVLNNYKTAISEVKEELDREEIAGPGNPLFARVEYLEYEQTNEPYAISFNTGIAISLTQYDDDPNREKFLNMREVLPGRLNESEVTYYMSEDAANGLQYSENEELEEEYANYTENFISEETFGLLISQLAKRAPGLSVVDALARYESGKNEKEDDLKIGNAKLTAMDLDMEIQISDRFVPGPGSNQLEIQLHPTDITFDALSRWEEVHNINPDIPYPATEIEDQDWYSISEHLTENRGVIRGMDPDLYSYIFSNKLEGGKTVEELAGNH</sequence>
<organism evidence="3 4">
    <name type="scientific">Salicibibacter cibarius</name>
    <dbReference type="NCBI Taxonomy" id="2743000"/>
    <lineage>
        <taxon>Bacteria</taxon>
        <taxon>Bacillati</taxon>
        <taxon>Bacillota</taxon>
        <taxon>Bacilli</taxon>
        <taxon>Bacillales</taxon>
        <taxon>Bacillaceae</taxon>
        <taxon>Salicibibacter</taxon>
    </lineage>
</organism>
<proteinExistence type="inferred from homology"/>
<accession>A0A7T6Z5Y8</accession>
<name>A0A7T6Z5Y8_9BACI</name>
<gene>
    <name evidence="3" type="ORF">HUG15_19735</name>
</gene>
<feature type="domain" description="LXG" evidence="2">
    <location>
        <begin position="1"/>
        <end position="243"/>
    </location>
</feature>
<dbReference type="Proteomes" id="UP000595823">
    <property type="component" value="Chromosome"/>
</dbReference>
<dbReference type="PROSITE" id="PS51756">
    <property type="entry name" value="LXG"/>
    <property type="match status" value="1"/>
</dbReference>
<dbReference type="RefSeq" id="WP_200125048.1">
    <property type="nucleotide sequence ID" value="NZ_CP054705.1"/>
</dbReference>
<comment type="similarity">
    <text evidence="1">In the N-terminal section; belongs to the LXG family.</text>
</comment>
<dbReference type="EMBL" id="CP054705">
    <property type="protein sequence ID" value="QQK77593.1"/>
    <property type="molecule type" value="Genomic_DNA"/>
</dbReference>
<evidence type="ECO:0000313" key="4">
    <source>
        <dbReference type="Proteomes" id="UP000595823"/>
    </source>
</evidence>
<evidence type="ECO:0000256" key="1">
    <source>
        <dbReference type="ARBA" id="ARBA00034117"/>
    </source>
</evidence>
<protein>
    <submittedName>
        <fullName evidence="3">LXG domain-containing protein</fullName>
    </submittedName>
</protein>
<dbReference type="AlphaFoldDB" id="A0A7T6Z5Y8"/>
<keyword evidence="4" id="KW-1185">Reference proteome</keyword>